<name>A0A6G4WR15_9ACTN</name>
<evidence type="ECO:0000313" key="2">
    <source>
        <dbReference type="Proteomes" id="UP000477722"/>
    </source>
</evidence>
<dbReference type="Proteomes" id="UP000477722">
    <property type="component" value="Unassembled WGS sequence"/>
</dbReference>
<accession>A0A6G4WR15</accession>
<dbReference type="AlphaFoldDB" id="A0A6G4WR15"/>
<organism evidence="1 2">
    <name type="scientific">Streptomyces boncukensis</name>
    <dbReference type="NCBI Taxonomy" id="2711219"/>
    <lineage>
        <taxon>Bacteria</taxon>
        <taxon>Bacillati</taxon>
        <taxon>Actinomycetota</taxon>
        <taxon>Actinomycetes</taxon>
        <taxon>Kitasatosporales</taxon>
        <taxon>Streptomycetaceae</taxon>
        <taxon>Streptomyces</taxon>
    </lineage>
</organism>
<evidence type="ECO:0000313" key="1">
    <source>
        <dbReference type="EMBL" id="NGO67067.1"/>
    </source>
</evidence>
<proteinExistence type="predicted"/>
<dbReference type="EMBL" id="JAAKZZ010000007">
    <property type="protein sequence ID" value="NGO67067.1"/>
    <property type="molecule type" value="Genomic_DNA"/>
</dbReference>
<sequence>MELNRQAYLALLGEGEAAFTAGDPSDACPYDPYSADPEQQFGARYWTQGWVSARTAAEARQADDEAAQEPTGQ</sequence>
<comment type="caution">
    <text evidence="1">The sequence shown here is derived from an EMBL/GenBank/DDBJ whole genome shotgun (WGS) entry which is preliminary data.</text>
</comment>
<keyword evidence="2" id="KW-1185">Reference proteome</keyword>
<protein>
    <submittedName>
        <fullName evidence="1">Uncharacterized protein</fullName>
    </submittedName>
</protein>
<dbReference type="RefSeq" id="WP_165296733.1">
    <property type="nucleotide sequence ID" value="NZ_JAAKZZ010000007.1"/>
</dbReference>
<gene>
    <name evidence="1" type="ORF">G5C65_01535</name>
</gene>
<reference evidence="1 2" key="1">
    <citation type="submission" date="2020-02" db="EMBL/GenBank/DDBJ databases">
        <title>Whole-genome analyses of novel actinobacteria.</title>
        <authorList>
            <person name="Sahin N."/>
            <person name="Tatar D."/>
        </authorList>
    </citation>
    <scope>NUCLEOTIDE SEQUENCE [LARGE SCALE GENOMIC DNA]</scope>
    <source>
        <strain evidence="1 2">SB3404</strain>
    </source>
</reference>